<feature type="coiled-coil region" evidence="1">
    <location>
        <begin position="142"/>
        <end position="216"/>
    </location>
</feature>
<dbReference type="eggNOG" id="COG1357">
    <property type="taxonomic scope" value="Bacteria"/>
</dbReference>
<dbReference type="Gene3D" id="2.160.20.80">
    <property type="entry name" value="E3 ubiquitin-protein ligase SopA"/>
    <property type="match status" value="2"/>
</dbReference>
<evidence type="ECO:0000256" key="2">
    <source>
        <dbReference type="SAM" id="Phobius"/>
    </source>
</evidence>
<evidence type="ECO:0000256" key="1">
    <source>
        <dbReference type="SAM" id="Coils"/>
    </source>
</evidence>
<sequence length="455" mass="50343">MDGHSAWILLVTLILLLGVVWQGVKGENTIKPDYMTLLVISLVLLVTLAGIGLYGAFVFVEESKAWLHFVEIIVGSAAVGLITLGVNSQLQSRALNLQEQEHLAQFTKQALDDKVVIRKRIAQYFAEVTQSDKLRNGWRNYLKVVELEFNKEKENAKAKQDEINILKERIADLESRSNETFTDESQEPGNTYYKAKTELRRALRAKEEELNGIKEQLIPSKVQKFREDLIEPFADLEGVNLRGRNLRDVDLMGANLEGAMLLNADLNGANLKRANLKEANLFGADLEGAKLYKANLLGANLEVANFQSANLVKANIMGAIIHKTNLDDGILVGANLKATNLYKASLKGANLMGANLEAANLYKAIFEGANLSCVDFKNARFYRTNAMGANFKDANFEGADLEGAMLVKTNLEGAKSLTVDQLCHAGSLFQADMDAELKDMVKKQCPHLFEEPPPE</sequence>
<organism evidence="3 4">
    <name type="scientific">Desulfatibacillum aliphaticivorans</name>
    <dbReference type="NCBI Taxonomy" id="218208"/>
    <lineage>
        <taxon>Bacteria</taxon>
        <taxon>Pseudomonadati</taxon>
        <taxon>Thermodesulfobacteriota</taxon>
        <taxon>Desulfobacteria</taxon>
        <taxon>Desulfobacterales</taxon>
        <taxon>Desulfatibacillaceae</taxon>
        <taxon>Desulfatibacillum</taxon>
    </lineage>
</organism>
<dbReference type="Proteomes" id="UP000000739">
    <property type="component" value="Chromosome"/>
</dbReference>
<dbReference type="SUPFAM" id="SSF141571">
    <property type="entry name" value="Pentapeptide repeat-like"/>
    <property type="match status" value="1"/>
</dbReference>
<dbReference type="InterPro" id="IPR001646">
    <property type="entry name" value="5peptide_repeat"/>
</dbReference>
<dbReference type="EMBL" id="CP001322">
    <property type="protein sequence ID" value="ACL04201.1"/>
    <property type="molecule type" value="Genomic_DNA"/>
</dbReference>
<dbReference type="PANTHER" id="PTHR14136">
    <property type="entry name" value="BTB_POZ DOMAIN-CONTAINING PROTEIN KCTD9"/>
    <property type="match status" value="1"/>
</dbReference>
<accession>B8FFE1</accession>
<keyword evidence="4" id="KW-1185">Reference proteome</keyword>
<reference evidence="3 4" key="1">
    <citation type="journal article" date="2012" name="Environ. Microbiol.">
        <title>The genome sequence of Desulfatibacillum alkenivorans AK-01: a blueprint for anaerobic alkane oxidation.</title>
        <authorList>
            <person name="Callaghan A.V."/>
            <person name="Morris B.E."/>
            <person name="Pereira I.A."/>
            <person name="McInerney M.J."/>
            <person name="Austin R.N."/>
            <person name="Groves J.T."/>
            <person name="Kukor J.J."/>
            <person name="Suflita J.M."/>
            <person name="Young L.Y."/>
            <person name="Zylstra G.J."/>
            <person name="Wawrik B."/>
        </authorList>
    </citation>
    <scope>NUCLEOTIDE SEQUENCE [LARGE SCALE GENOMIC DNA]</scope>
    <source>
        <strain evidence="3 4">AK-01</strain>
    </source>
</reference>
<feature type="transmembrane region" description="Helical" evidence="2">
    <location>
        <begin position="36"/>
        <end position="60"/>
    </location>
</feature>
<keyword evidence="2" id="KW-0472">Membrane</keyword>
<keyword evidence="1" id="KW-0175">Coiled coil</keyword>
<dbReference type="HOGENOM" id="CLU_600941_0_0_7"/>
<dbReference type="RefSeq" id="WP_015947275.1">
    <property type="nucleotide sequence ID" value="NC_011768.1"/>
</dbReference>
<dbReference type="InterPro" id="IPR051082">
    <property type="entry name" value="Pentapeptide-BTB/POZ_domain"/>
</dbReference>
<name>B8FFE1_DESAL</name>
<gene>
    <name evidence="3" type="ordered locus">Dalk_2508</name>
</gene>
<evidence type="ECO:0000313" key="3">
    <source>
        <dbReference type="EMBL" id="ACL04201.1"/>
    </source>
</evidence>
<proteinExistence type="predicted"/>
<dbReference type="KEGG" id="dal:Dalk_2508"/>
<dbReference type="AlphaFoldDB" id="B8FFE1"/>
<keyword evidence="2" id="KW-0812">Transmembrane</keyword>
<feature type="transmembrane region" description="Helical" evidence="2">
    <location>
        <begin position="66"/>
        <end position="86"/>
    </location>
</feature>
<dbReference type="Pfam" id="PF00805">
    <property type="entry name" value="Pentapeptide"/>
    <property type="match status" value="4"/>
</dbReference>
<keyword evidence="2" id="KW-1133">Transmembrane helix</keyword>
<protein>
    <submittedName>
        <fullName evidence="3">Pentapeptide repeat protein</fullName>
    </submittedName>
</protein>
<dbReference type="PANTHER" id="PTHR14136:SF17">
    <property type="entry name" value="BTB_POZ DOMAIN-CONTAINING PROTEIN KCTD9"/>
    <property type="match status" value="1"/>
</dbReference>
<evidence type="ECO:0000313" key="4">
    <source>
        <dbReference type="Proteomes" id="UP000000739"/>
    </source>
</evidence>
<feature type="transmembrane region" description="Helical" evidence="2">
    <location>
        <begin position="6"/>
        <end position="24"/>
    </location>
</feature>